<organism evidence="1 2">
    <name type="scientific">Hamiltosporidium tvaerminnensis</name>
    <dbReference type="NCBI Taxonomy" id="1176355"/>
    <lineage>
        <taxon>Eukaryota</taxon>
        <taxon>Fungi</taxon>
        <taxon>Fungi incertae sedis</taxon>
        <taxon>Microsporidia</taxon>
        <taxon>Dubosqiidae</taxon>
        <taxon>Hamiltosporidium</taxon>
    </lineage>
</organism>
<evidence type="ECO:0000313" key="2">
    <source>
        <dbReference type="Proteomes" id="UP000292282"/>
    </source>
</evidence>
<sequence>MSIKYTICIYFVFRIVYSKLECKNSNNLKRKFECVISNYIPNKENNILNISYNNCSSIPSKHDTNKKMCKKITKKVITSRSNPSTDRLNNQKSNVTFIPQTNKKLPSNRLAYITASKTGKDNLISKKNLSLKILPSNLEENLRKKIRLGVIPYGILNSNYKNDSKNSKDSIFFEEKPENLFIVNNELNYYYNYNLKDLLNCRGVSGMSGKCKSGNDGVYMVSRCNKASFKDGGSVYKVNSFKDGFNEVDCDEGGVNDSGNFVKVTTLKEGANELGSDVGVNDSGNFVKVTTLKEGVNEGRSDVGVNDKESILKVSTIKEGVNELGSDVGVNDKKSIPKVSSIKGGVKEQRSDYKGVNENGSDFKYNSIKRGVNELESHYKGFKELGSDFKGVNELGSDYGGFNELGSHFKYNSIKRGLNELGSDYKGFKEFGSNFKGVNEQGSDYGGFKQQRSSYRSFKEKRSINRGVNDKYIINNYNNIKRGLKDKDSFFNGNIYRLGKNEDSNWFSDYFNLKM</sequence>
<dbReference type="Proteomes" id="UP000292282">
    <property type="component" value="Unassembled WGS sequence"/>
</dbReference>
<proteinExistence type="predicted"/>
<gene>
    <name evidence="1" type="ORF">CWI38_0019p0070</name>
</gene>
<reference evidence="1 2" key="1">
    <citation type="submission" date="2017-12" db="EMBL/GenBank/DDBJ databases">
        <authorList>
            <person name="Pombert J.-F."/>
            <person name="Haag K.L."/>
            <person name="Ebert D."/>
        </authorList>
    </citation>
    <scope>NUCLEOTIDE SEQUENCE [LARGE SCALE GENOMIC DNA]</scope>
    <source>
        <strain evidence="1">IL-G-3</strain>
    </source>
</reference>
<dbReference type="VEuPathDB" id="MicrosporidiaDB:CWI38_0019p0070"/>
<dbReference type="OrthoDB" id="8949402at2759"/>
<keyword evidence="2" id="KW-1185">Reference proteome</keyword>
<dbReference type="STRING" id="1176355.A0A4Q9M5J4"/>
<comment type="caution">
    <text evidence="1">The sequence shown here is derived from an EMBL/GenBank/DDBJ whole genome shotgun (WGS) entry which is preliminary data.</text>
</comment>
<name>A0A4Q9M5J4_9MICR</name>
<protein>
    <submittedName>
        <fullName evidence="1">Uncharacterized protein</fullName>
    </submittedName>
</protein>
<accession>A0A4Q9M5J4</accession>
<dbReference type="EMBL" id="PITK01000019">
    <property type="protein sequence ID" value="TBU20826.1"/>
    <property type="molecule type" value="Genomic_DNA"/>
</dbReference>
<dbReference type="AlphaFoldDB" id="A0A4Q9M5J4"/>
<evidence type="ECO:0000313" key="1">
    <source>
        <dbReference type="EMBL" id="TBU20826.1"/>
    </source>
</evidence>